<protein>
    <submittedName>
        <fullName evidence="1">Uncharacterized protein</fullName>
    </submittedName>
</protein>
<keyword evidence="2" id="KW-1185">Reference proteome</keyword>
<dbReference type="EMBL" id="CP064030">
    <property type="protein sequence ID" value="QRN55241.1"/>
    <property type="molecule type" value="Genomic_DNA"/>
</dbReference>
<organism evidence="1 2">
    <name type="scientific">Dyella caseinilytica</name>
    <dbReference type="NCBI Taxonomy" id="1849581"/>
    <lineage>
        <taxon>Bacteria</taxon>
        <taxon>Pseudomonadati</taxon>
        <taxon>Pseudomonadota</taxon>
        <taxon>Gammaproteobacteria</taxon>
        <taxon>Lysobacterales</taxon>
        <taxon>Rhodanobacteraceae</taxon>
        <taxon>Dyella</taxon>
    </lineage>
</organism>
<evidence type="ECO:0000313" key="2">
    <source>
        <dbReference type="Proteomes" id="UP000663181"/>
    </source>
</evidence>
<name>A0ABX7GXN2_9GAMM</name>
<reference evidence="1 2" key="1">
    <citation type="submission" date="2020-10" db="EMBL/GenBank/DDBJ databases">
        <title>Phylogeny of dyella-like bacteria.</title>
        <authorList>
            <person name="Fu J."/>
        </authorList>
    </citation>
    <scope>NUCLEOTIDE SEQUENCE [LARGE SCALE GENOMIC DNA]</scope>
    <source>
        <strain evidence="1 2">DHOB09</strain>
    </source>
</reference>
<accession>A0ABX7GXN2</accession>
<evidence type="ECO:0000313" key="1">
    <source>
        <dbReference type="EMBL" id="QRN55241.1"/>
    </source>
</evidence>
<dbReference type="RefSeq" id="WP_188798809.1">
    <property type="nucleotide sequence ID" value="NZ_BMIZ01000001.1"/>
</dbReference>
<gene>
    <name evidence="1" type="ORF">ISN74_07900</name>
</gene>
<sequence length="88" mass="9432">MKISEGTYSLLVKLLTKFNEKSSVYGYAMVFGGQFLATKYQGDVAKGVEIVSALAGIVLWVVSDSEIHSLLTGKKPDSQPPTVPPNQG</sequence>
<proteinExistence type="predicted"/>
<dbReference type="Proteomes" id="UP000663181">
    <property type="component" value="Chromosome"/>
</dbReference>